<dbReference type="eggNOG" id="COG0830">
    <property type="taxonomic scope" value="Bacteria"/>
</dbReference>
<dbReference type="Gene3D" id="1.10.4190.10">
    <property type="entry name" value="Urease accessory protein UreF"/>
    <property type="match status" value="1"/>
</dbReference>
<organism evidence="5 6">
    <name type="scientific">Cyanobacterium stanieri (strain ATCC 29140 / PCC 7202)</name>
    <dbReference type="NCBI Taxonomy" id="292563"/>
    <lineage>
        <taxon>Bacteria</taxon>
        <taxon>Bacillati</taxon>
        <taxon>Cyanobacteriota</taxon>
        <taxon>Cyanophyceae</taxon>
        <taxon>Oscillatoriophycideae</taxon>
        <taxon>Chroococcales</taxon>
        <taxon>Geminocystaceae</taxon>
        <taxon>Cyanobacterium</taxon>
    </lineage>
</organism>
<keyword evidence="2 3" id="KW-0143">Chaperone</keyword>
<sequence>MSQKSLLLLLQLCNSSLPLGAYSYSDAIESLVEKKVICDGVSLYQWLKNELIYGSIKMEAGIFVRGYHGFMNSDQDKINYWNNWLIASRETSELREQTLQMGKSLRRLIVSLEKGNDSQSFLNLLPQRCSYTIAFSGIVSYWQIPLEDALLGYLHSWLNNLIGVGIKLIPLGQTEGQKILLQFNDLLKEISPDIINLKDEELNCCSWGLSMASMHHETLYSRLFRS</sequence>
<dbReference type="InterPro" id="IPR038277">
    <property type="entry name" value="UreF_sf"/>
</dbReference>
<dbReference type="STRING" id="292563.Cyast_0094"/>
<evidence type="ECO:0000256" key="3">
    <source>
        <dbReference type="HAMAP-Rule" id="MF_01385"/>
    </source>
</evidence>
<accession>K9YHW8</accession>
<keyword evidence="3" id="KW-0963">Cytoplasm</keyword>
<comment type="function">
    <text evidence="3">Required for maturation of urease via the functional incorporation of the urease nickel metallocenter.</text>
</comment>
<reference evidence="6" key="1">
    <citation type="journal article" date="2013" name="Proc. Natl. Acad. Sci. U.S.A.">
        <title>Improving the coverage of the cyanobacterial phylum using diversity-driven genome sequencing.</title>
        <authorList>
            <person name="Shih P.M."/>
            <person name="Wu D."/>
            <person name="Latifi A."/>
            <person name="Axen S.D."/>
            <person name="Fewer D.P."/>
            <person name="Talla E."/>
            <person name="Calteau A."/>
            <person name="Cai F."/>
            <person name="Tandeau de Marsac N."/>
            <person name="Rippka R."/>
            <person name="Herdman M."/>
            <person name="Sivonen K."/>
            <person name="Coursin T."/>
            <person name="Laurent T."/>
            <person name="Goodwin L."/>
            <person name="Nolan M."/>
            <person name="Davenport K.W."/>
            <person name="Han C.S."/>
            <person name="Rubin E.M."/>
            <person name="Eisen J.A."/>
            <person name="Woyke T."/>
            <person name="Gugger M."/>
            <person name="Kerfeld C.A."/>
        </authorList>
    </citation>
    <scope>NUCLEOTIDE SEQUENCE [LARGE SCALE GENOMIC DNA]</scope>
    <source>
        <strain evidence="6">ATCC 29140 / PCC 7202</strain>
    </source>
</reference>
<dbReference type="HAMAP" id="MF_01385">
    <property type="entry name" value="UreF"/>
    <property type="match status" value="1"/>
</dbReference>
<evidence type="ECO:0000313" key="5">
    <source>
        <dbReference type="EMBL" id="AFZ46077.1"/>
    </source>
</evidence>
<evidence type="ECO:0000313" key="6">
    <source>
        <dbReference type="Proteomes" id="UP000010483"/>
    </source>
</evidence>
<keyword evidence="1 3" id="KW-0996">Nickel insertion</keyword>
<evidence type="ECO:0000256" key="4">
    <source>
        <dbReference type="SAM" id="SignalP"/>
    </source>
</evidence>
<comment type="subunit">
    <text evidence="3">UreD, UreF and UreG form a complex that acts as a GTP-hydrolysis-dependent molecular chaperone, activating the urease apoprotein by helping to assemble the nickel containing metallocenter of UreC. The UreE protein probably delivers the nickel.</text>
</comment>
<dbReference type="InterPro" id="IPR002639">
    <property type="entry name" value="UreF"/>
</dbReference>
<comment type="similarity">
    <text evidence="3">Belongs to the UreF family.</text>
</comment>
<dbReference type="PANTHER" id="PTHR33620:SF1">
    <property type="entry name" value="UREASE ACCESSORY PROTEIN F"/>
    <property type="match status" value="1"/>
</dbReference>
<dbReference type="GO" id="GO:0016151">
    <property type="term" value="F:nickel cation binding"/>
    <property type="evidence" value="ECO:0007669"/>
    <property type="project" value="UniProtKB-UniRule"/>
</dbReference>
<keyword evidence="6" id="KW-1185">Reference proteome</keyword>
<dbReference type="HOGENOM" id="CLU_049215_2_1_3"/>
<proteinExistence type="inferred from homology"/>
<dbReference type="Pfam" id="PF01730">
    <property type="entry name" value="UreF"/>
    <property type="match status" value="1"/>
</dbReference>
<comment type="subcellular location">
    <subcellularLocation>
        <location evidence="3">Cytoplasm</location>
    </subcellularLocation>
</comment>
<dbReference type="PATRIC" id="fig|292563.3.peg.100"/>
<dbReference type="PIRSF" id="PIRSF009467">
    <property type="entry name" value="Ureas_acces_UreF"/>
    <property type="match status" value="1"/>
</dbReference>
<gene>
    <name evidence="3" type="primary">ureF</name>
    <name evidence="5" type="ordered locus">Cyast_0094</name>
</gene>
<dbReference type="AlphaFoldDB" id="K9YHW8"/>
<feature type="chain" id="PRO_5003938329" description="Urease accessory protein UreF" evidence="4">
    <location>
        <begin position="22"/>
        <end position="226"/>
    </location>
</feature>
<keyword evidence="4" id="KW-0732">Signal</keyword>
<evidence type="ECO:0000256" key="1">
    <source>
        <dbReference type="ARBA" id="ARBA00022988"/>
    </source>
</evidence>
<name>K9YHW8_CYASC</name>
<evidence type="ECO:0000256" key="2">
    <source>
        <dbReference type="ARBA" id="ARBA00023186"/>
    </source>
</evidence>
<dbReference type="PANTHER" id="PTHR33620">
    <property type="entry name" value="UREASE ACCESSORY PROTEIN F"/>
    <property type="match status" value="1"/>
</dbReference>
<feature type="signal peptide" evidence="4">
    <location>
        <begin position="1"/>
        <end position="21"/>
    </location>
</feature>
<dbReference type="KEGG" id="csn:Cyast_0094"/>
<dbReference type="Proteomes" id="UP000010483">
    <property type="component" value="Chromosome"/>
</dbReference>
<dbReference type="EMBL" id="CP003940">
    <property type="protein sequence ID" value="AFZ46077.1"/>
    <property type="molecule type" value="Genomic_DNA"/>
</dbReference>
<dbReference type="GO" id="GO:0005737">
    <property type="term" value="C:cytoplasm"/>
    <property type="evidence" value="ECO:0007669"/>
    <property type="project" value="UniProtKB-SubCell"/>
</dbReference>
<protein>
    <recommendedName>
        <fullName evidence="3">Urease accessory protein UreF</fullName>
    </recommendedName>
</protein>